<evidence type="ECO:0000259" key="6">
    <source>
        <dbReference type="PROSITE" id="PS51294"/>
    </source>
</evidence>
<dbReference type="PANTHER" id="PTHR31499:SF11">
    <property type="entry name" value="MYB FAMILY TRANSCRIPTION FACTOR PHL8"/>
    <property type="match status" value="1"/>
</dbReference>
<gene>
    <name evidence="7" type="ORF">DH2020_003314</name>
</gene>
<dbReference type="Proteomes" id="UP001318860">
    <property type="component" value="Unassembled WGS sequence"/>
</dbReference>
<evidence type="ECO:0000256" key="1">
    <source>
        <dbReference type="ARBA" id="ARBA00004123"/>
    </source>
</evidence>
<feature type="domain" description="HTH myb-type" evidence="6">
    <location>
        <begin position="17"/>
        <end position="77"/>
    </location>
</feature>
<dbReference type="Pfam" id="PF00249">
    <property type="entry name" value="Myb_DNA-binding"/>
    <property type="match status" value="1"/>
</dbReference>
<dbReference type="NCBIfam" id="TIGR01557">
    <property type="entry name" value="myb_SHAQKYF"/>
    <property type="match status" value="1"/>
</dbReference>
<dbReference type="PROSITE" id="PS51294">
    <property type="entry name" value="HTH_MYB"/>
    <property type="match status" value="1"/>
</dbReference>
<dbReference type="InterPro" id="IPR017930">
    <property type="entry name" value="Myb_dom"/>
</dbReference>
<accession>A0ABR0XL90</accession>
<organism evidence="7 8">
    <name type="scientific">Rehmannia glutinosa</name>
    <name type="common">Chinese foxglove</name>
    <dbReference type="NCBI Taxonomy" id="99300"/>
    <lineage>
        <taxon>Eukaryota</taxon>
        <taxon>Viridiplantae</taxon>
        <taxon>Streptophyta</taxon>
        <taxon>Embryophyta</taxon>
        <taxon>Tracheophyta</taxon>
        <taxon>Spermatophyta</taxon>
        <taxon>Magnoliopsida</taxon>
        <taxon>eudicotyledons</taxon>
        <taxon>Gunneridae</taxon>
        <taxon>Pentapetalae</taxon>
        <taxon>asterids</taxon>
        <taxon>lamiids</taxon>
        <taxon>Lamiales</taxon>
        <taxon>Orobanchaceae</taxon>
        <taxon>Rehmannieae</taxon>
        <taxon>Rehmannia</taxon>
    </lineage>
</organism>
<evidence type="ECO:0000256" key="2">
    <source>
        <dbReference type="ARBA" id="ARBA00023015"/>
    </source>
</evidence>
<comment type="caution">
    <text evidence="7">The sequence shown here is derived from an EMBL/GenBank/DDBJ whole genome shotgun (WGS) entry which is preliminary data.</text>
</comment>
<evidence type="ECO:0000256" key="4">
    <source>
        <dbReference type="ARBA" id="ARBA00023242"/>
    </source>
</evidence>
<dbReference type="PANTHER" id="PTHR31499">
    <property type="entry name" value="MYB FAMILY TRANSCRIPTION FACTOR PHL11"/>
    <property type="match status" value="1"/>
</dbReference>
<dbReference type="InterPro" id="IPR046955">
    <property type="entry name" value="PHR1-like"/>
</dbReference>
<sequence length="279" mass="31105">MALENVHNKEMNLVLSSDAKPRLKWTHELHQRFVDAVNQLGGAEKATPKSLMRVMGIHGLTLYHLKSHLQVAQALQMQMEVQKKLHEQIERKHNRKHFSGATTFAAKDRSSRKVLTIRLEKAQETLSGYSSCSIEVEQAKAQLSQLVSMVDSGCPSSSFSVLTESDGSMLKEATNNLLGRNGYSVESSLTSSESSGRKDEIQTKHDSDKNYKHSNKRKINPVVLPLMEMHPSKDIESDNQNSNRKRSKSTIDLNEFDSGPKGIDLNCNGVEVLNSSFGV</sequence>
<feature type="compositionally biased region" description="Low complexity" evidence="5">
    <location>
        <begin position="184"/>
        <end position="194"/>
    </location>
</feature>
<proteinExistence type="predicted"/>
<feature type="region of interest" description="Disordered" evidence="5">
    <location>
        <begin position="182"/>
        <end position="258"/>
    </location>
</feature>
<keyword evidence="8" id="KW-1185">Reference proteome</keyword>
<feature type="compositionally biased region" description="Basic and acidic residues" evidence="5">
    <location>
        <begin position="195"/>
        <end position="211"/>
    </location>
</feature>
<dbReference type="EMBL" id="JABTTQ020000003">
    <property type="protein sequence ID" value="KAK6159933.1"/>
    <property type="molecule type" value="Genomic_DNA"/>
</dbReference>
<dbReference type="SUPFAM" id="SSF46689">
    <property type="entry name" value="Homeodomain-like"/>
    <property type="match status" value="1"/>
</dbReference>
<keyword evidence="3" id="KW-0804">Transcription</keyword>
<dbReference type="InterPro" id="IPR001005">
    <property type="entry name" value="SANT/Myb"/>
</dbReference>
<name>A0ABR0XL90_REHGL</name>
<evidence type="ECO:0000256" key="5">
    <source>
        <dbReference type="SAM" id="MobiDB-lite"/>
    </source>
</evidence>
<dbReference type="Gene3D" id="1.10.10.60">
    <property type="entry name" value="Homeodomain-like"/>
    <property type="match status" value="1"/>
</dbReference>
<reference evidence="7 8" key="1">
    <citation type="journal article" date="2021" name="Comput. Struct. Biotechnol. J.">
        <title>De novo genome assembly of the potent medicinal plant Rehmannia glutinosa using nanopore technology.</title>
        <authorList>
            <person name="Ma L."/>
            <person name="Dong C."/>
            <person name="Song C."/>
            <person name="Wang X."/>
            <person name="Zheng X."/>
            <person name="Niu Y."/>
            <person name="Chen S."/>
            <person name="Feng W."/>
        </authorList>
    </citation>
    <scope>NUCLEOTIDE SEQUENCE [LARGE SCALE GENOMIC DNA]</scope>
    <source>
        <strain evidence="7">DH-2019</strain>
    </source>
</reference>
<evidence type="ECO:0000256" key="3">
    <source>
        <dbReference type="ARBA" id="ARBA00023163"/>
    </source>
</evidence>
<protein>
    <recommendedName>
        <fullName evidence="6">HTH myb-type domain-containing protein</fullName>
    </recommendedName>
</protein>
<dbReference type="InterPro" id="IPR006447">
    <property type="entry name" value="Myb_dom_plants"/>
</dbReference>
<evidence type="ECO:0000313" key="8">
    <source>
        <dbReference type="Proteomes" id="UP001318860"/>
    </source>
</evidence>
<dbReference type="InterPro" id="IPR009057">
    <property type="entry name" value="Homeodomain-like_sf"/>
</dbReference>
<keyword evidence="2" id="KW-0805">Transcription regulation</keyword>
<evidence type="ECO:0000313" key="7">
    <source>
        <dbReference type="EMBL" id="KAK6159933.1"/>
    </source>
</evidence>
<keyword evidence="4" id="KW-0539">Nucleus</keyword>
<comment type="subcellular location">
    <subcellularLocation>
        <location evidence="1">Nucleus</location>
    </subcellularLocation>
</comment>